<comment type="caution">
    <text evidence="2">The sequence shown here is derived from an EMBL/GenBank/DDBJ whole genome shotgun (WGS) entry which is preliminary data.</text>
</comment>
<reference evidence="2" key="2">
    <citation type="submission" date="2021-08" db="EMBL/GenBank/DDBJ databases">
        <authorList>
            <person name="Tani A."/>
            <person name="Ola A."/>
            <person name="Ogura Y."/>
            <person name="Katsura K."/>
            <person name="Hayashi T."/>
        </authorList>
    </citation>
    <scope>NUCLEOTIDE SEQUENCE</scope>
    <source>
        <strain evidence="2">KCTC 52305</strain>
    </source>
</reference>
<feature type="chain" id="PRO_5045197948" description="Porin" evidence="1">
    <location>
        <begin position="26"/>
        <end position="72"/>
    </location>
</feature>
<evidence type="ECO:0000256" key="1">
    <source>
        <dbReference type="SAM" id="SignalP"/>
    </source>
</evidence>
<evidence type="ECO:0000313" key="3">
    <source>
        <dbReference type="Proteomes" id="UP001055167"/>
    </source>
</evidence>
<protein>
    <recommendedName>
        <fullName evidence="4">Porin</fullName>
    </recommendedName>
</protein>
<accession>A0ABQ4QZI1</accession>
<keyword evidence="3" id="KW-1185">Reference proteome</keyword>
<organism evidence="2 3">
    <name type="scientific">Methylobacterium crusticola</name>
    <dbReference type="NCBI Taxonomy" id="1697972"/>
    <lineage>
        <taxon>Bacteria</taxon>
        <taxon>Pseudomonadati</taxon>
        <taxon>Pseudomonadota</taxon>
        <taxon>Alphaproteobacteria</taxon>
        <taxon>Hyphomicrobiales</taxon>
        <taxon>Methylobacteriaceae</taxon>
        <taxon>Methylobacterium</taxon>
    </lineage>
</organism>
<sequence length="72" mass="6956">MINRLTVVAAAALLSCVATPLVVRAAGPGTPSRLAAPAAVTPAPAAAPAAQAAPCRSVRVVYAAYAGTACAR</sequence>
<gene>
    <name evidence="2" type="ORF">OPKNFCMD_3008</name>
</gene>
<reference evidence="2" key="1">
    <citation type="journal article" date="2021" name="Front. Microbiol.">
        <title>Comprehensive Comparative Genomics and Phenotyping of Methylobacterium Species.</title>
        <authorList>
            <person name="Alessa O."/>
            <person name="Ogura Y."/>
            <person name="Fujitani Y."/>
            <person name="Takami H."/>
            <person name="Hayashi T."/>
            <person name="Sahin N."/>
            <person name="Tani A."/>
        </authorList>
    </citation>
    <scope>NUCLEOTIDE SEQUENCE</scope>
    <source>
        <strain evidence="2">KCTC 52305</strain>
    </source>
</reference>
<feature type="signal peptide" evidence="1">
    <location>
        <begin position="1"/>
        <end position="25"/>
    </location>
</feature>
<dbReference type="RefSeq" id="WP_203236189.1">
    <property type="nucleotide sequence ID" value="NZ_BPQH01000008.1"/>
</dbReference>
<proteinExistence type="predicted"/>
<dbReference type="EMBL" id="BPQH01000008">
    <property type="protein sequence ID" value="GJD50270.1"/>
    <property type="molecule type" value="Genomic_DNA"/>
</dbReference>
<keyword evidence="1" id="KW-0732">Signal</keyword>
<dbReference type="PROSITE" id="PS51257">
    <property type="entry name" value="PROKAR_LIPOPROTEIN"/>
    <property type="match status" value="1"/>
</dbReference>
<evidence type="ECO:0000313" key="2">
    <source>
        <dbReference type="EMBL" id="GJD50270.1"/>
    </source>
</evidence>
<evidence type="ECO:0008006" key="4">
    <source>
        <dbReference type="Google" id="ProtNLM"/>
    </source>
</evidence>
<name>A0ABQ4QZI1_9HYPH</name>
<dbReference type="Proteomes" id="UP001055167">
    <property type="component" value="Unassembled WGS sequence"/>
</dbReference>